<dbReference type="EC" id="2.7.11.1" evidence="3"/>
<reference evidence="19" key="1">
    <citation type="submission" date="2023-07" db="EMBL/GenBank/DDBJ databases">
        <authorList>
            <consortium name="AG Swart"/>
            <person name="Singh M."/>
            <person name="Singh A."/>
            <person name="Seah K."/>
            <person name="Emmerich C."/>
        </authorList>
    </citation>
    <scope>NUCLEOTIDE SEQUENCE</scope>
    <source>
        <strain evidence="19">DP1</strain>
    </source>
</reference>
<dbReference type="PROSITE" id="PS00108">
    <property type="entry name" value="PROTEIN_KINASE_ST"/>
    <property type="match status" value="1"/>
</dbReference>
<evidence type="ECO:0000256" key="16">
    <source>
        <dbReference type="RuleBase" id="RU000304"/>
    </source>
</evidence>
<evidence type="ECO:0000256" key="4">
    <source>
        <dbReference type="ARBA" id="ARBA00022527"/>
    </source>
</evidence>
<dbReference type="FunFam" id="3.30.200.20:FF:000315">
    <property type="entry name" value="Calcium-dependent protein kinase 3"/>
    <property type="match status" value="1"/>
</dbReference>
<dbReference type="Gene3D" id="1.10.238.10">
    <property type="entry name" value="EF-hand"/>
    <property type="match status" value="2"/>
</dbReference>
<dbReference type="Pfam" id="PF00069">
    <property type="entry name" value="Pkinase"/>
    <property type="match status" value="1"/>
</dbReference>
<dbReference type="InterPro" id="IPR000719">
    <property type="entry name" value="Prot_kinase_dom"/>
</dbReference>
<dbReference type="PROSITE" id="PS00018">
    <property type="entry name" value="EF_HAND_1"/>
    <property type="match status" value="1"/>
</dbReference>
<feature type="domain" description="EF-hand" evidence="18">
    <location>
        <begin position="447"/>
        <end position="479"/>
    </location>
</feature>
<keyword evidence="7" id="KW-0677">Repeat</keyword>
<dbReference type="EMBL" id="CAMPGE010008297">
    <property type="protein sequence ID" value="CAI2367200.1"/>
    <property type="molecule type" value="Genomic_DNA"/>
</dbReference>
<comment type="catalytic activity">
    <reaction evidence="13">
        <text>L-threonyl-[protein] + ATP = O-phospho-L-threonyl-[protein] + ADP + H(+)</text>
        <dbReference type="Rhea" id="RHEA:46608"/>
        <dbReference type="Rhea" id="RHEA-COMP:11060"/>
        <dbReference type="Rhea" id="RHEA-COMP:11605"/>
        <dbReference type="ChEBI" id="CHEBI:15378"/>
        <dbReference type="ChEBI" id="CHEBI:30013"/>
        <dbReference type="ChEBI" id="CHEBI:30616"/>
        <dbReference type="ChEBI" id="CHEBI:61977"/>
        <dbReference type="ChEBI" id="CHEBI:456216"/>
        <dbReference type="EC" id="2.7.11.1"/>
    </reaction>
</comment>
<dbReference type="Gene3D" id="3.30.200.20">
    <property type="entry name" value="Phosphorylase Kinase, domain 1"/>
    <property type="match status" value="1"/>
</dbReference>
<organism evidence="19 20">
    <name type="scientific">Euplotes crassus</name>
    <dbReference type="NCBI Taxonomy" id="5936"/>
    <lineage>
        <taxon>Eukaryota</taxon>
        <taxon>Sar</taxon>
        <taxon>Alveolata</taxon>
        <taxon>Ciliophora</taxon>
        <taxon>Intramacronucleata</taxon>
        <taxon>Spirotrichea</taxon>
        <taxon>Hypotrichia</taxon>
        <taxon>Euplotida</taxon>
        <taxon>Euplotidae</taxon>
        <taxon>Moneuplotes</taxon>
    </lineage>
</organism>
<gene>
    <name evidence="19" type="ORF">ECRASSUSDP1_LOCUS8478</name>
</gene>
<keyword evidence="11 15" id="KW-0067">ATP-binding</keyword>
<evidence type="ECO:0000256" key="11">
    <source>
        <dbReference type="ARBA" id="ARBA00022840"/>
    </source>
</evidence>
<evidence type="ECO:0000256" key="7">
    <source>
        <dbReference type="ARBA" id="ARBA00022737"/>
    </source>
</evidence>
<feature type="domain" description="Protein kinase" evidence="17">
    <location>
        <begin position="33"/>
        <end position="289"/>
    </location>
</feature>
<comment type="cofactor">
    <cofactor evidence="1">
        <name>Mg(2+)</name>
        <dbReference type="ChEBI" id="CHEBI:18420"/>
    </cofactor>
</comment>
<comment type="catalytic activity">
    <reaction evidence="14">
        <text>L-seryl-[protein] + ATP = O-phospho-L-seryl-[protein] + ADP + H(+)</text>
        <dbReference type="Rhea" id="RHEA:17989"/>
        <dbReference type="Rhea" id="RHEA-COMP:9863"/>
        <dbReference type="Rhea" id="RHEA-COMP:11604"/>
        <dbReference type="ChEBI" id="CHEBI:15378"/>
        <dbReference type="ChEBI" id="CHEBI:29999"/>
        <dbReference type="ChEBI" id="CHEBI:30616"/>
        <dbReference type="ChEBI" id="CHEBI:83421"/>
        <dbReference type="ChEBI" id="CHEBI:456216"/>
        <dbReference type="EC" id="2.7.11.1"/>
    </reaction>
</comment>
<dbReference type="AlphaFoldDB" id="A0AAD1UL41"/>
<dbReference type="GO" id="GO:0005509">
    <property type="term" value="F:calcium ion binding"/>
    <property type="evidence" value="ECO:0007669"/>
    <property type="project" value="InterPro"/>
</dbReference>
<evidence type="ECO:0000256" key="6">
    <source>
        <dbReference type="ARBA" id="ARBA00022723"/>
    </source>
</evidence>
<proteinExistence type="inferred from homology"/>
<evidence type="ECO:0000256" key="10">
    <source>
        <dbReference type="ARBA" id="ARBA00022837"/>
    </source>
</evidence>
<dbReference type="SMART" id="SM00054">
    <property type="entry name" value="EFh"/>
    <property type="match status" value="4"/>
</dbReference>
<dbReference type="InterPro" id="IPR008271">
    <property type="entry name" value="Ser/Thr_kinase_AS"/>
</dbReference>
<dbReference type="Proteomes" id="UP001295684">
    <property type="component" value="Unassembled WGS sequence"/>
</dbReference>
<evidence type="ECO:0000256" key="1">
    <source>
        <dbReference type="ARBA" id="ARBA00001946"/>
    </source>
</evidence>
<comment type="subunit">
    <text evidence="2">Monomer.</text>
</comment>
<feature type="domain" description="EF-hand" evidence="18">
    <location>
        <begin position="411"/>
        <end position="446"/>
    </location>
</feature>
<keyword evidence="20" id="KW-1185">Reference proteome</keyword>
<keyword evidence="6" id="KW-0479">Metal-binding</keyword>
<dbReference type="Pfam" id="PF13499">
    <property type="entry name" value="EF-hand_7"/>
    <property type="match status" value="2"/>
</dbReference>
<evidence type="ECO:0000256" key="2">
    <source>
        <dbReference type="ARBA" id="ARBA00011245"/>
    </source>
</evidence>
<comment type="caution">
    <text evidence="19">The sequence shown here is derived from an EMBL/GenBank/DDBJ whole genome shotgun (WGS) entry which is preliminary data.</text>
</comment>
<dbReference type="CDD" id="cd00051">
    <property type="entry name" value="EFh"/>
    <property type="match status" value="1"/>
</dbReference>
<dbReference type="SUPFAM" id="SSF56112">
    <property type="entry name" value="Protein kinase-like (PK-like)"/>
    <property type="match status" value="1"/>
</dbReference>
<dbReference type="InterPro" id="IPR018247">
    <property type="entry name" value="EF_Hand_1_Ca_BS"/>
</dbReference>
<keyword evidence="4 16" id="KW-0723">Serine/threonine-protein kinase</keyword>
<keyword evidence="9" id="KW-0418">Kinase</keyword>
<sequence length="479" mass="55348">MGSSNSKKKLHKSKTVFRPMSKVALDEIKKHYMVSSTALGRGAFGKVFKAQSLTDENFRVAIKVLNKKNMKEKDIEELGGEVQILNQLDHKNIVRYYEVYEDKKSLYLVMEYCSGSNLYERLTYQGIKYSETECAKLAQQLLLALHHCHSSGITHRDIKLENIMITEDNIVKLIDFGLSKNATKEEMMKSMTGTPYYMAPEVLEEEEYTSAVDLWSLGVVLFTCLGGYRPFTGANFKEISQAIIGCKYKFHSREWSGISRDAKDLISMMLTKEPKKRISAEIALKHPWFGLITEIKLDAIVKKEQTVRGKTMTKLKKFQKLNPLRRCAIEFLLNMLSDEEKQYYEKEFNKFDTTKSGMISDKDFINKVQESEDDLSNKEIKKLMKELDYDNSSQISYKDFLIATLDVKKVLTKERLDTIFNKFDTKLSKSIDVNDLMEVLSSCSFKVTERECEELIHKYDISDTGYLTKTDFKLVMLHS</sequence>
<dbReference type="InterPro" id="IPR011992">
    <property type="entry name" value="EF-hand-dom_pair"/>
</dbReference>
<dbReference type="PROSITE" id="PS50222">
    <property type="entry name" value="EF_HAND_2"/>
    <property type="match status" value="3"/>
</dbReference>
<dbReference type="PANTHER" id="PTHR24349">
    <property type="entry name" value="SERINE/THREONINE-PROTEIN KINASE"/>
    <property type="match status" value="1"/>
</dbReference>
<comment type="similarity">
    <text evidence="12">Belongs to the protein kinase superfamily. Ser/Thr protein kinase family. CDPK subfamily.</text>
</comment>
<evidence type="ECO:0000256" key="9">
    <source>
        <dbReference type="ARBA" id="ARBA00022777"/>
    </source>
</evidence>
<evidence type="ECO:0000256" key="14">
    <source>
        <dbReference type="ARBA" id="ARBA00048679"/>
    </source>
</evidence>
<dbReference type="GO" id="GO:0005524">
    <property type="term" value="F:ATP binding"/>
    <property type="evidence" value="ECO:0007669"/>
    <property type="project" value="UniProtKB-UniRule"/>
</dbReference>
<dbReference type="Gene3D" id="1.10.510.10">
    <property type="entry name" value="Transferase(Phosphotransferase) domain 1"/>
    <property type="match status" value="1"/>
</dbReference>
<dbReference type="PROSITE" id="PS00107">
    <property type="entry name" value="PROTEIN_KINASE_ATP"/>
    <property type="match status" value="1"/>
</dbReference>
<keyword evidence="8 15" id="KW-0547">Nucleotide-binding</keyword>
<keyword evidence="5" id="KW-0808">Transferase</keyword>
<dbReference type="GO" id="GO:0004674">
    <property type="term" value="F:protein serine/threonine kinase activity"/>
    <property type="evidence" value="ECO:0007669"/>
    <property type="project" value="UniProtKB-KW"/>
</dbReference>
<protein>
    <recommendedName>
        <fullName evidence="3">non-specific serine/threonine protein kinase</fullName>
        <ecNumber evidence="3">2.7.11.1</ecNumber>
    </recommendedName>
</protein>
<evidence type="ECO:0000256" key="13">
    <source>
        <dbReference type="ARBA" id="ARBA00047899"/>
    </source>
</evidence>
<feature type="binding site" evidence="15">
    <location>
        <position position="63"/>
    </location>
    <ligand>
        <name>ATP</name>
        <dbReference type="ChEBI" id="CHEBI:30616"/>
    </ligand>
</feature>
<evidence type="ECO:0000313" key="20">
    <source>
        <dbReference type="Proteomes" id="UP001295684"/>
    </source>
</evidence>
<evidence type="ECO:0000256" key="5">
    <source>
        <dbReference type="ARBA" id="ARBA00022679"/>
    </source>
</evidence>
<dbReference type="InterPro" id="IPR002048">
    <property type="entry name" value="EF_hand_dom"/>
</dbReference>
<evidence type="ECO:0000259" key="17">
    <source>
        <dbReference type="PROSITE" id="PS50011"/>
    </source>
</evidence>
<dbReference type="CDD" id="cd05117">
    <property type="entry name" value="STKc_CAMK"/>
    <property type="match status" value="1"/>
</dbReference>
<dbReference type="SUPFAM" id="SSF47473">
    <property type="entry name" value="EF-hand"/>
    <property type="match status" value="1"/>
</dbReference>
<keyword evidence="10" id="KW-0106">Calcium</keyword>
<evidence type="ECO:0000256" key="15">
    <source>
        <dbReference type="PROSITE-ProRule" id="PRU10141"/>
    </source>
</evidence>
<feature type="domain" description="EF-hand" evidence="18">
    <location>
        <begin position="339"/>
        <end position="374"/>
    </location>
</feature>
<name>A0AAD1UL41_EUPCR</name>
<evidence type="ECO:0000259" key="18">
    <source>
        <dbReference type="PROSITE" id="PS50222"/>
    </source>
</evidence>
<evidence type="ECO:0000256" key="3">
    <source>
        <dbReference type="ARBA" id="ARBA00012513"/>
    </source>
</evidence>
<dbReference type="FunFam" id="1.10.510.10:FF:000571">
    <property type="entry name" value="Maternal embryonic leucine zipper kinase"/>
    <property type="match status" value="1"/>
</dbReference>
<evidence type="ECO:0000313" key="19">
    <source>
        <dbReference type="EMBL" id="CAI2367200.1"/>
    </source>
</evidence>
<dbReference type="SMART" id="SM00220">
    <property type="entry name" value="S_TKc"/>
    <property type="match status" value="1"/>
</dbReference>
<dbReference type="InterPro" id="IPR011009">
    <property type="entry name" value="Kinase-like_dom_sf"/>
</dbReference>
<dbReference type="InterPro" id="IPR050205">
    <property type="entry name" value="CDPK_Ser/Thr_kinases"/>
</dbReference>
<evidence type="ECO:0000256" key="8">
    <source>
        <dbReference type="ARBA" id="ARBA00022741"/>
    </source>
</evidence>
<dbReference type="InterPro" id="IPR017441">
    <property type="entry name" value="Protein_kinase_ATP_BS"/>
</dbReference>
<accession>A0AAD1UL41</accession>
<evidence type="ECO:0000256" key="12">
    <source>
        <dbReference type="ARBA" id="ARBA00024334"/>
    </source>
</evidence>
<dbReference type="PROSITE" id="PS50011">
    <property type="entry name" value="PROTEIN_KINASE_DOM"/>
    <property type="match status" value="1"/>
</dbReference>